<organism evidence="1 2">
    <name type="scientific">Klebsiella pneumoniae</name>
    <dbReference type="NCBI Taxonomy" id="573"/>
    <lineage>
        <taxon>Bacteria</taxon>
        <taxon>Pseudomonadati</taxon>
        <taxon>Pseudomonadota</taxon>
        <taxon>Gammaproteobacteria</taxon>
        <taxon>Enterobacterales</taxon>
        <taxon>Enterobacteriaceae</taxon>
        <taxon>Klebsiella/Raoultella group</taxon>
        <taxon>Klebsiella</taxon>
        <taxon>Klebsiella pneumoniae complex</taxon>
    </lineage>
</organism>
<proteinExistence type="predicted"/>
<dbReference type="RefSeq" id="WP_040173604.1">
    <property type="nucleotide sequence ID" value="NZ_UJNE01000014.1"/>
</dbReference>
<gene>
    <name evidence="1" type="ORF">NCTC5052_04738</name>
</gene>
<evidence type="ECO:0000313" key="1">
    <source>
        <dbReference type="EMBL" id="STT96200.1"/>
    </source>
</evidence>
<evidence type="ECO:0000313" key="2">
    <source>
        <dbReference type="Proteomes" id="UP000254103"/>
    </source>
</evidence>
<sequence length="113" mass="12889">MSKIVALNADEEQGKKPSIRQRRLLTRAGLHKARRMTHLDALAEKLGYQIVRGTYVAFRHTVTVESIRKLPHAEVNLVPRVKKMTFTEACNISRELSDSREERLMSASFDGPE</sequence>
<accession>A0A377Y6S3</accession>
<name>A0A377Y6S3_KLEPN</name>
<dbReference type="AlphaFoldDB" id="A0A377Y6S3"/>
<dbReference type="EMBL" id="UGLJ01000002">
    <property type="protein sequence ID" value="STT96200.1"/>
    <property type="molecule type" value="Genomic_DNA"/>
</dbReference>
<reference evidence="1 2" key="1">
    <citation type="submission" date="2018-06" db="EMBL/GenBank/DDBJ databases">
        <authorList>
            <consortium name="Pathogen Informatics"/>
            <person name="Doyle S."/>
        </authorList>
    </citation>
    <scope>NUCLEOTIDE SEQUENCE [LARGE SCALE GENOMIC DNA]</scope>
    <source>
        <strain evidence="1 2">NCTC5052</strain>
    </source>
</reference>
<protein>
    <submittedName>
        <fullName evidence="1">Uncharacterized protein</fullName>
    </submittedName>
</protein>
<dbReference type="Proteomes" id="UP000254103">
    <property type="component" value="Unassembled WGS sequence"/>
</dbReference>